<gene>
    <name evidence="2" type="ORF">HNQ39_004351</name>
</gene>
<proteinExistence type="predicted"/>
<dbReference type="GO" id="GO:0016209">
    <property type="term" value="F:antioxidant activity"/>
    <property type="evidence" value="ECO:0007669"/>
    <property type="project" value="InterPro"/>
</dbReference>
<evidence type="ECO:0000313" key="3">
    <source>
        <dbReference type="Proteomes" id="UP000520814"/>
    </source>
</evidence>
<dbReference type="GO" id="GO:0016491">
    <property type="term" value="F:oxidoreductase activity"/>
    <property type="evidence" value="ECO:0007669"/>
    <property type="project" value="InterPro"/>
</dbReference>
<sequence length="164" mass="18130">MAFGGQSQQRWGDNSINTTDYIRDFQLTDLAGRVCHSFPTRGRGWILFAFFGLDGQSAQTLQALQKLADGYKESGKLTVWGISQETDPAVVKSFAAELGITFPLMLDHQLYHSGLYGIPYAPAVFLVSSDGKVQRKALGYKPTVLSDMSQRYATFAELPEPVEL</sequence>
<dbReference type="SUPFAM" id="SSF52833">
    <property type="entry name" value="Thioredoxin-like"/>
    <property type="match status" value="1"/>
</dbReference>
<protein>
    <submittedName>
        <fullName evidence="2">Peroxiredoxin</fullName>
    </submittedName>
</protein>
<dbReference type="InterPro" id="IPR036249">
    <property type="entry name" value="Thioredoxin-like_sf"/>
</dbReference>
<evidence type="ECO:0000313" key="2">
    <source>
        <dbReference type="EMBL" id="MBB6052530.1"/>
    </source>
</evidence>
<dbReference type="PANTHER" id="PTHR42852:SF13">
    <property type="entry name" value="PROTEIN DIPZ"/>
    <property type="match status" value="1"/>
</dbReference>
<evidence type="ECO:0000259" key="1">
    <source>
        <dbReference type="Pfam" id="PF00578"/>
    </source>
</evidence>
<keyword evidence="3" id="KW-1185">Reference proteome</keyword>
<dbReference type="Gene3D" id="3.40.30.10">
    <property type="entry name" value="Glutaredoxin"/>
    <property type="match status" value="1"/>
</dbReference>
<comment type="caution">
    <text evidence="2">The sequence shown here is derived from an EMBL/GenBank/DDBJ whole genome shotgun (WGS) entry which is preliminary data.</text>
</comment>
<dbReference type="PANTHER" id="PTHR42852">
    <property type="entry name" value="THIOL:DISULFIDE INTERCHANGE PROTEIN DSBE"/>
    <property type="match status" value="1"/>
</dbReference>
<dbReference type="InterPro" id="IPR000866">
    <property type="entry name" value="AhpC/TSA"/>
</dbReference>
<accession>A0A7W9W8V5</accession>
<dbReference type="EMBL" id="JACHGW010000004">
    <property type="protein sequence ID" value="MBB6052530.1"/>
    <property type="molecule type" value="Genomic_DNA"/>
</dbReference>
<dbReference type="Pfam" id="PF00578">
    <property type="entry name" value="AhpC-TSA"/>
    <property type="match status" value="1"/>
</dbReference>
<feature type="domain" description="Alkyl hydroperoxide reductase subunit C/ Thiol specific antioxidant" evidence="1">
    <location>
        <begin position="22"/>
        <end position="135"/>
    </location>
</feature>
<dbReference type="RefSeq" id="WP_184201729.1">
    <property type="nucleotide sequence ID" value="NZ_JACHGW010000004.1"/>
</dbReference>
<organism evidence="2 3">
    <name type="scientific">Armatimonas rosea</name>
    <dbReference type="NCBI Taxonomy" id="685828"/>
    <lineage>
        <taxon>Bacteria</taxon>
        <taxon>Bacillati</taxon>
        <taxon>Armatimonadota</taxon>
        <taxon>Armatimonadia</taxon>
        <taxon>Armatimonadales</taxon>
        <taxon>Armatimonadaceae</taxon>
        <taxon>Armatimonas</taxon>
    </lineage>
</organism>
<dbReference type="CDD" id="cd02966">
    <property type="entry name" value="TlpA_like_family"/>
    <property type="match status" value="1"/>
</dbReference>
<dbReference type="InterPro" id="IPR050553">
    <property type="entry name" value="Thioredoxin_ResA/DsbE_sf"/>
</dbReference>
<dbReference type="AlphaFoldDB" id="A0A7W9W8V5"/>
<reference evidence="2 3" key="1">
    <citation type="submission" date="2020-08" db="EMBL/GenBank/DDBJ databases">
        <title>Genomic Encyclopedia of Type Strains, Phase IV (KMG-IV): sequencing the most valuable type-strain genomes for metagenomic binning, comparative biology and taxonomic classification.</title>
        <authorList>
            <person name="Goeker M."/>
        </authorList>
    </citation>
    <scope>NUCLEOTIDE SEQUENCE [LARGE SCALE GENOMIC DNA]</scope>
    <source>
        <strain evidence="2 3">DSM 23562</strain>
    </source>
</reference>
<dbReference type="Proteomes" id="UP000520814">
    <property type="component" value="Unassembled WGS sequence"/>
</dbReference>
<name>A0A7W9W8V5_ARMRO</name>